<dbReference type="GO" id="GO:0016114">
    <property type="term" value="P:terpenoid biosynthetic process"/>
    <property type="evidence" value="ECO:0007669"/>
    <property type="project" value="UniProtKB-ARBA"/>
</dbReference>
<dbReference type="PROSITE" id="PS00444">
    <property type="entry name" value="POLYPRENYL_SYNTHASE_2"/>
    <property type="match status" value="1"/>
</dbReference>
<dbReference type="RefSeq" id="WP_006002490.1">
    <property type="nucleotide sequence ID" value="NZ_BAET01000003.1"/>
</dbReference>
<protein>
    <submittedName>
        <fullName evidence="8">Geranyltranstransferase</fullName>
    </submittedName>
</protein>
<dbReference type="EMBL" id="BAET01000003">
    <property type="protein sequence ID" value="GAB54345.1"/>
    <property type="molecule type" value="Genomic_DNA"/>
</dbReference>
<dbReference type="GO" id="GO:0046872">
    <property type="term" value="F:metal ion binding"/>
    <property type="evidence" value="ECO:0007669"/>
    <property type="project" value="UniProtKB-KW"/>
</dbReference>
<dbReference type="PANTHER" id="PTHR43281">
    <property type="entry name" value="FARNESYL DIPHOSPHATE SYNTHASE"/>
    <property type="match status" value="1"/>
</dbReference>
<keyword evidence="5" id="KW-0460">Magnesium</keyword>
<keyword evidence="4" id="KW-0479">Metal-binding</keyword>
<comment type="caution">
    <text evidence="8">The sequence shown here is derived from an EMBL/GenBank/DDBJ whole genome shotgun (WGS) entry which is preliminary data.</text>
</comment>
<dbReference type="SFLD" id="SFLDS00005">
    <property type="entry name" value="Isoprenoid_Synthase_Type_I"/>
    <property type="match status" value="1"/>
</dbReference>
<evidence type="ECO:0000313" key="9">
    <source>
        <dbReference type="Proteomes" id="UP000053586"/>
    </source>
</evidence>
<dbReference type="eggNOG" id="COG0142">
    <property type="taxonomic scope" value="Bacteria"/>
</dbReference>
<dbReference type="InterPro" id="IPR000092">
    <property type="entry name" value="Polyprenyl_synt"/>
</dbReference>
<dbReference type="InterPro" id="IPR033749">
    <property type="entry name" value="Polyprenyl_synt_CS"/>
</dbReference>
<evidence type="ECO:0000256" key="3">
    <source>
        <dbReference type="ARBA" id="ARBA00022679"/>
    </source>
</evidence>
<gene>
    <name evidence="8" type="primary">fps</name>
    <name evidence="8" type="ORF">GPUN_0191</name>
</gene>
<dbReference type="STRING" id="56804.BAE46_10775"/>
<dbReference type="GO" id="GO:0005737">
    <property type="term" value="C:cytoplasm"/>
    <property type="evidence" value="ECO:0007669"/>
    <property type="project" value="UniProtKB-ARBA"/>
</dbReference>
<dbReference type="FunFam" id="1.10.600.10:FF:000001">
    <property type="entry name" value="Geranylgeranyl diphosphate synthase"/>
    <property type="match status" value="1"/>
</dbReference>
<sequence length="300" mass="32722">MSIPASLQSNLNATASQLTEYFMHFVEQQGIVDKALQQALEYALLNGGKRMRPLLVSLVGELLDVNKKELIPVALAIECIHAYSLVHDDLPAMDDDELRRGNPTCHVKFGEAMAILAGDALQSMAFQILASAKLNPRASLRQHELILALSKAAGPAGMVGGQSIDLSSTNKQISLAQLNQLHALKTGALLKVCVTLPCLLSENITTSEKTVLQQFAEHIGLAFQIQDDILDVTADTQTLGKPQGSDQQANKSTFVSLLGLENAKQELNKHHYLAIQALRSLAYNTEKLETFTDFMVTRTF</sequence>
<evidence type="ECO:0000256" key="2">
    <source>
        <dbReference type="ARBA" id="ARBA00006706"/>
    </source>
</evidence>
<evidence type="ECO:0000256" key="6">
    <source>
        <dbReference type="ARBA" id="ARBA00023229"/>
    </source>
</evidence>
<name>H5T7R8_9ALTE</name>
<organism evidence="8 9">
    <name type="scientific">Glaciecola punicea ACAM 611</name>
    <dbReference type="NCBI Taxonomy" id="1121923"/>
    <lineage>
        <taxon>Bacteria</taxon>
        <taxon>Pseudomonadati</taxon>
        <taxon>Pseudomonadota</taxon>
        <taxon>Gammaproteobacteria</taxon>
        <taxon>Alteromonadales</taxon>
        <taxon>Alteromonadaceae</taxon>
        <taxon>Glaciecola</taxon>
    </lineage>
</organism>
<dbReference type="GO" id="GO:0004659">
    <property type="term" value="F:prenyltransferase activity"/>
    <property type="evidence" value="ECO:0007669"/>
    <property type="project" value="InterPro"/>
</dbReference>
<keyword evidence="3 7" id="KW-0808">Transferase</keyword>
<comment type="similarity">
    <text evidence="2 7">Belongs to the FPP/GGPP synthase family.</text>
</comment>
<dbReference type="AlphaFoldDB" id="H5T7R8"/>
<accession>H5T7R8</accession>
<dbReference type="InterPro" id="IPR008949">
    <property type="entry name" value="Isoprenoid_synthase_dom_sf"/>
</dbReference>
<evidence type="ECO:0000256" key="1">
    <source>
        <dbReference type="ARBA" id="ARBA00001946"/>
    </source>
</evidence>
<dbReference type="Pfam" id="PF00348">
    <property type="entry name" value="polyprenyl_synt"/>
    <property type="match status" value="1"/>
</dbReference>
<reference evidence="8 9" key="2">
    <citation type="journal article" date="2017" name="Antonie Van Leeuwenhoek">
        <title>Rhizobium rhizosphaerae sp. nov., a novel species isolated from rice rhizosphere.</title>
        <authorList>
            <person name="Zhao J.J."/>
            <person name="Zhang J."/>
            <person name="Zhang R.J."/>
            <person name="Zhang C.W."/>
            <person name="Yin H.Q."/>
            <person name="Zhang X.X."/>
        </authorList>
    </citation>
    <scope>NUCLEOTIDE SEQUENCE [LARGE SCALE GENOMIC DNA]</scope>
    <source>
        <strain evidence="8 9">ACAM 611</strain>
    </source>
</reference>
<evidence type="ECO:0000313" key="8">
    <source>
        <dbReference type="EMBL" id="GAB54345.1"/>
    </source>
</evidence>
<dbReference type="PANTHER" id="PTHR43281:SF1">
    <property type="entry name" value="FARNESYL DIPHOSPHATE SYNTHASE"/>
    <property type="match status" value="1"/>
</dbReference>
<dbReference type="Proteomes" id="UP000053586">
    <property type="component" value="Unassembled WGS sequence"/>
</dbReference>
<keyword evidence="6" id="KW-0414">Isoprene biosynthesis</keyword>
<dbReference type="GO" id="GO:0008654">
    <property type="term" value="P:phospholipid biosynthetic process"/>
    <property type="evidence" value="ECO:0007669"/>
    <property type="project" value="UniProtKB-ARBA"/>
</dbReference>
<proteinExistence type="inferred from homology"/>
<reference evidence="8 9" key="1">
    <citation type="journal article" date="2012" name="J. Bacteriol.">
        <title>Genome sequence of proteorhodopsin-containing sea ice bacterium Glaciecola punicea ACAM 611T.</title>
        <authorList>
            <person name="Qin Q.-L."/>
            <person name="Xie B.-B."/>
            <person name="Shu Y.-L."/>
            <person name="Rong J.-C."/>
            <person name="Zhao D.-L."/>
            <person name="Zhang X.-Y."/>
            <person name="Chen X.-L."/>
            <person name="Zhou B.-C."/>
            <person name="Zhanga Y.-Z."/>
        </authorList>
    </citation>
    <scope>NUCLEOTIDE SEQUENCE [LARGE SCALE GENOMIC DNA]</scope>
    <source>
        <strain evidence="8 9">ACAM 611</strain>
    </source>
</reference>
<dbReference type="SUPFAM" id="SSF48576">
    <property type="entry name" value="Terpenoid synthases"/>
    <property type="match status" value="1"/>
</dbReference>
<dbReference type="Gene3D" id="1.10.600.10">
    <property type="entry name" value="Farnesyl Diphosphate Synthase"/>
    <property type="match status" value="1"/>
</dbReference>
<evidence type="ECO:0000256" key="4">
    <source>
        <dbReference type="ARBA" id="ARBA00022723"/>
    </source>
</evidence>
<dbReference type="CDD" id="cd00685">
    <property type="entry name" value="Trans_IPPS_HT"/>
    <property type="match status" value="1"/>
</dbReference>
<keyword evidence="9" id="KW-1185">Reference proteome</keyword>
<dbReference type="NCBIfam" id="NF045485">
    <property type="entry name" value="FPPsyn"/>
    <property type="match status" value="1"/>
</dbReference>
<dbReference type="PROSITE" id="PS00723">
    <property type="entry name" value="POLYPRENYL_SYNTHASE_1"/>
    <property type="match status" value="1"/>
</dbReference>
<evidence type="ECO:0000256" key="7">
    <source>
        <dbReference type="RuleBase" id="RU004466"/>
    </source>
</evidence>
<evidence type="ECO:0000256" key="5">
    <source>
        <dbReference type="ARBA" id="ARBA00022842"/>
    </source>
</evidence>
<dbReference type="SFLD" id="SFLDG01017">
    <property type="entry name" value="Polyprenyl_Transferase_Like"/>
    <property type="match status" value="1"/>
</dbReference>
<dbReference type="InterPro" id="IPR053378">
    <property type="entry name" value="Prenyl_diphosphate_synthase"/>
</dbReference>
<comment type="cofactor">
    <cofactor evidence="1">
        <name>Mg(2+)</name>
        <dbReference type="ChEBI" id="CHEBI:18420"/>
    </cofactor>
</comment>